<comment type="similarity">
    <text evidence="1">Belongs to the IlvD/Edd family.</text>
</comment>
<dbReference type="Pfam" id="PF00920">
    <property type="entry name" value="ILVD_EDD_N"/>
    <property type="match status" value="1"/>
</dbReference>
<evidence type="ECO:0000313" key="4">
    <source>
        <dbReference type="EMBL" id="SPX41928.1"/>
    </source>
</evidence>
<gene>
    <name evidence="4" type="primary">ilvD_3</name>
    <name evidence="4" type="ORF">NCTC11872_01551</name>
</gene>
<dbReference type="GO" id="GO:0005829">
    <property type="term" value="C:cytosol"/>
    <property type="evidence" value="ECO:0007669"/>
    <property type="project" value="TreeGrafter"/>
</dbReference>
<keyword evidence="2 4" id="KW-0456">Lyase</keyword>
<dbReference type="InterPro" id="IPR000581">
    <property type="entry name" value="ILV_EDD_N"/>
</dbReference>
<dbReference type="SUPFAM" id="SSF143975">
    <property type="entry name" value="IlvD/EDD N-terminal domain-like"/>
    <property type="match status" value="1"/>
</dbReference>
<sequence>MPSNAVRVQLVVSCSGMFTANSMNCLTEALGLSLPGNGSMLATHADRKELFLKAGRQIVELCKRYYEQDDASVLPRSIGTF</sequence>
<dbReference type="GO" id="GO:0004160">
    <property type="term" value="F:dihydroxy-acid dehydratase activity"/>
    <property type="evidence" value="ECO:0007669"/>
    <property type="project" value="UniProtKB-EC"/>
</dbReference>
<evidence type="ECO:0000256" key="2">
    <source>
        <dbReference type="ARBA" id="ARBA00023239"/>
    </source>
</evidence>
<dbReference type="EMBL" id="UASK01000006">
    <property type="protein sequence ID" value="SPX41928.1"/>
    <property type="molecule type" value="Genomic_DNA"/>
</dbReference>
<name>A0A2X1PLG0_HAEIF</name>
<protein>
    <submittedName>
        <fullName evidence="4">Dihydroxyacid dehydratase</fullName>
        <ecNumber evidence="4">4.2.1.9</ecNumber>
    </submittedName>
</protein>
<evidence type="ECO:0000313" key="5">
    <source>
        <dbReference type="Proteomes" id="UP000249936"/>
    </source>
</evidence>
<proteinExistence type="inferred from homology"/>
<dbReference type="InterPro" id="IPR037237">
    <property type="entry name" value="IlvD/EDD_N"/>
</dbReference>
<accession>A0A2X1PLG0</accession>
<feature type="domain" description="Dihydroxy-acid/6-phosphogluconate dehydratase N-terminal" evidence="3">
    <location>
        <begin position="13"/>
        <end position="66"/>
    </location>
</feature>
<organism evidence="4 5">
    <name type="scientific">Haemophilus influenzae</name>
    <dbReference type="NCBI Taxonomy" id="727"/>
    <lineage>
        <taxon>Bacteria</taxon>
        <taxon>Pseudomonadati</taxon>
        <taxon>Pseudomonadota</taxon>
        <taxon>Gammaproteobacteria</taxon>
        <taxon>Pasteurellales</taxon>
        <taxon>Pasteurellaceae</taxon>
        <taxon>Haemophilus</taxon>
    </lineage>
</organism>
<evidence type="ECO:0000256" key="1">
    <source>
        <dbReference type="ARBA" id="ARBA00006486"/>
    </source>
</evidence>
<dbReference type="AlphaFoldDB" id="A0A2X1PLG0"/>
<evidence type="ECO:0000259" key="3">
    <source>
        <dbReference type="Pfam" id="PF00920"/>
    </source>
</evidence>
<dbReference type="Proteomes" id="UP000249936">
    <property type="component" value="Unassembled WGS sequence"/>
</dbReference>
<reference evidence="4 5" key="1">
    <citation type="submission" date="2018-06" db="EMBL/GenBank/DDBJ databases">
        <authorList>
            <consortium name="Pathogen Informatics"/>
            <person name="Doyle S."/>
        </authorList>
    </citation>
    <scope>NUCLEOTIDE SEQUENCE [LARGE SCALE GENOMIC DNA]</scope>
    <source>
        <strain evidence="4 5">NCTC11872</strain>
    </source>
</reference>
<dbReference type="PANTHER" id="PTHR43661">
    <property type="entry name" value="D-XYLONATE DEHYDRATASE"/>
    <property type="match status" value="1"/>
</dbReference>
<dbReference type="EC" id="4.2.1.9" evidence="4"/>
<dbReference type="PANTHER" id="PTHR43661:SF3">
    <property type="entry name" value="D-XYLONATE DEHYDRATASE YAGF-RELATED"/>
    <property type="match status" value="1"/>
</dbReference>